<comment type="similarity">
    <text evidence="3">Belongs to the MEIOB family.</text>
</comment>
<dbReference type="STRING" id="121845.A0A3Q0JJ28"/>
<dbReference type="GO" id="GO:0003697">
    <property type="term" value="F:single-stranded DNA binding"/>
    <property type="evidence" value="ECO:0007669"/>
    <property type="project" value="TreeGrafter"/>
</dbReference>
<dbReference type="AlphaFoldDB" id="A0A3Q0JJ28"/>
<dbReference type="InterPro" id="IPR012340">
    <property type="entry name" value="NA-bd_OB-fold"/>
</dbReference>
<organism evidence="5 6">
    <name type="scientific">Diaphorina citri</name>
    <name type="common">Asian citrus psyllid</name>
    <dbReference type="NCBI Taxonomy" id="121845"/>
    <lineage>
        <taxon>Eukaryota</taxon>
        <taxon>Metazoa</taxon>
        <taxon>Ecdysozoa</taxon>
        <taxon>Arthropoda</taxon>
        <taxon>Hexapoda</taxon>
        <taxon>Insecta</taxon>
        <taxon>Pterygota</taxon>
        <taxon>Neoptera</taxon>
        <taxon>Paraneoptera</taxon>
        <taxon>Hemiptera</taxon>
        <taxon>Sternorrhyncha</taxon>
        <taxon>Psylloidea</taxon>
        <taxon>Psyllidae</taxon>
        <taxon>Diaphorininae</taxon>
        <taxon>Diaphorina</taxon>
    </lineage>
</organism>
<protein>
    <submittedName>
        <fullName evidence="6">Meiosis-specific with OB domain-containing protein-like</fullName>
    </submittedName>
</protein>
<evidence type="ECO:0000259" key="4">
    <source>
        <dbReference type="Pfam" id="PF24903"/>
    </source>
</evidence>
<evidence type="ECO:0000256" key="3">
    <source>
        <dbReference type="ARBA" id="ARBA00038329"/>
    </source>
</evidence>
<dbReference type="InterPro" id="IPR056880">
    <property type="entry name" value="OB_MEIOB_N"/>
</dbReference>
<evidence type="ECO:0000256" key="1">
    <source>
        <dbReference type="ARBA" id="ARBA00023125"/>
    </source>
</evidence>
<dbReference type="RefSeq" id="XP_026688389.1">
    <property type="nucleotide sequence ID" value="XM_026832588.1"/>
</dbReference>
<dbReference type="Proteomes" id="UP000079169">
    <property type="component" value="Unplaced"/>
</dbReference>
<dbReference type="InterPro" id="IPR052469">
    <property type="entry name" value="MEIOB"/>
</dbReference>
<dbReference type="GeneID" id="113472797"/>
<evidence type="ECO:0000313" key="5">
    <source>
        <dbReference type="Proteomes" id="UP000079169"/>
    </source>
</evidence>
<evidence type="ECO:0000256" key="2">
    <source>
        <dbReference type="ARBA" id="ARBA00023254"/>
    </source>
</evidence>
<dbReference type="GO" id="GO:0000712">
    <property type="term" value="P:resolution of meiotic recombination intermediates"/>
    <property type="evidence" value="ECO:0007669"/>
    <property type="project" value="TreeGrafter"/>
</dbReference>
<dbReference type="Gene3D" id="2.40.50.140">
    <property type="entry name" value="Nucleic acid-binding proteins"/>
    <property type="match status" value="1"/>
</dbReference>
<dbReference type="PaxDb" id="121845-A0A3Q0JJ28"/>
<evidence type="ECO:0000313" key="6">
    <source>
        <dbReference type="RefSeq" id="XP_026688389.1"/>
    </source>
</evidence>
<name>A0A3Q0JJ28_DIACI</name>
<keyword evidence="5" id="KW-1185">Reference proteome</keyword>
<feature type="non-terminal residue" evidence="6">
    <location>
        <position position="176"/>
    </location>
</feature>
<sequence>MNDFNLSADIVQIEISELSPNSKDFKLVGVIISKRSARSFTDRKNETRSVWNFTLRDSPLYFINVAAWGSEEYIDKLFTTFNVGDIVELINPRVSLRKAQEDTKYQPFPTSSFDLTLSEGKSEINYYSGSDIGRYVRCYHLPTKHPESYVKLQDIVYYTQHNQERRDINLLVAVKY</sequence>
<keyword evidence="2" id="KW-0469">Meiosis</keyword>
<dbReference type="PANTHER" id="PTHR21166">
    <property type="entry name" value="CELL DIVISION CONTROL PROTEIN 24 OB DOMAIN-CONTAINING PROTEIN-RELATED"/>
    <property type="match status" value="1"/>
</dbReference>
<feature type="domain" description="MEIOB-like N-terminal" evidence="4">
    <location>
        <begin position="12"/>
        <end position="144"/>
    </location>
</feature>
<accession>A0A3Q0JJ28</accession>
<dbReference type="GO" id="GO:0008310">
    <property type="term" value="F:single-stranded DNA 3'-5' DNA exonuclease activity"/>
    <property type="evidence" value="ECO:0007669"/>
    <property type="project" value="TreeGrafter"/>
</dbReference>
<reference evidence="6" key="1">
    <citation type="submission" date="2025-08" db="UniProtKB">
        <authorList>
            <consortium name="RefSeq"/>
        </authorList>
    </citation>
    <scope>IDENTIFICATION</scope>
</reference>
<dbReference type="Pfam" id="PF24903">
    <property type="entry name" value="OB_MEIOB_N"/>
    <property type="match status" value="1"/>
</dbReference>
<proteinExistence type="inferred from homology"/>
<keyword evidence="1" id="KW-0238">DNA-binding</keyword>
<dbReference type="PANTHER" id="PTHR21166:SF2">
    <property type="entry name" value="CELL DIVISION CONTROL PROTEIN 24 OB DOMAIN-CONTAINING PROTEIN-RELATED"/>
    <property type="match status" value="1"/>
</dbReference>
<gene>
    <name evidence="6" type="primary">LOC113472797</name>
</gene>
<dbReference type="KEGG" id="dci:113472797"/>
<dbReference type="SUPFAM" id="SSF50249">
    <property type="entry name" value="Nucleic acid-binding proteins"/>
    <property type="match status" value="1"/>
</dbReference>